<keyword evidence="1" id="KW-1133">Transmembrane helix</keyword>
<evidence type="ECO:0000313" key="3">
    <source>
        <dbReference type="Proteomes" id="UP000626109"/>
    </source>
</evidence>
<evidence type="ECO:0000256" key="1">
    <source>
        <dbReference type="SAM" id="Phobius"/>
    </source>
</evidence>
<name>A0A813JZA6_POLGL</name>
<organism evidence="2 3">
    <name type="scientific">Polarella glacialis</name>
    <name type="common">Dinoflagellate</name>
    <dbReference type="NCBI Taxonomy" id="89957"/>
    <lineage>
        <taxon>Eukaryota</taxon>
        <taxon>Sar</taxon>
        <taxon>Alveolata</taxon>
        <taxon>Dinophyceae</taxon>
        <taxon>Suessiales</taxon>
        <taxon>Suessiaceae</taxon>
        <taxon>Polarella</taxon>
    </lineage>
</organism>
<protein>
    <recommendedName>
        <fullName evidence="4">Transmembrane protein</fullName>
    </recommendedName>
</protein>
<evidence type="ECO:0000313" key="2">
    <source>
        <dbReference type="EMBL" id="CAE8686398.1"/>
    </source>
</evidence>
<comment type="caution">
    <text evidence="2">The sequence shown here is derived from an EMBL/GenBank/DDBJ whole genome shotgun (WGS) entry which is preliminary data.</text>
</comment>
<keyword evidence="1" id="KW-0812">Transmembrane</keyword>
<feature type="transmembrane region" description="Helical" evidence="1">
    <location>
        <begin position="12"/>
        <end position="45"/>
    </location>
</feature>
<sequence>MDSISVGNRTCLGFQYFIGVAAFWMFASFSIFCALGCMPVLFAYLRGGNCFDDNLDTGTGLESHHQRFAIPNFGFSTFCTRDAYDCRHASAGASSLRGALGGAEFLAEIGTLQQRPEGFDFDEAARIFHCNRCQCVSMTNRKDIRPREEGRQRLAQAELEFRREPTQQLGYIRYYEQDPEKGCSEEQEANVKVKCRTVRLSDIRTFLRQSVMGDPKMTIGMRFLVDLVQGQPVHSSCPAALAVAYAALADALQCHWHVPRSLQTQKLVDVAIEHAQRGAIQAFGKGGLSAMLWSRWPLLSFLARLQPPLRGSPSLDPESTLVSWSSREADEQGGFIVRLNWAEHFATEVFSGLEGVELKVDMECADIFIYRSKVPINFGGVLIFVDGERNPEDSLQQDLLRQYPASIVVGPMPAGGFAHHLAVPYVSTSYAARLASTPIDLGGTAEAN</sequence>
<evidence type="ECO:0008006" key="4">
    <source>
        <dbReference type="Google" id="ProtNLM"/>
    </source>
</evidence>
<dbReference type="Proteomes" id="UP000626109">
    <property type="component" value="Unassembled WGS sequence"/>
</dbReference>
<dbReference type="AlphaFoldDB" id="A0A813JZA6"/>
<gene>
    <name evidence="2" type="ORF">PGLA2088_LOCUS24955</name>
</gene>
<dbReference type="EMBL" id="CAJNNW010026581">
    <property type="protein sequence ID" value="CAE8686398.1"/>
    <property type="molecule type" value="Genomic_DNA"/>
</dbReference>
<proteinExistence type="predicted"/>
<reference evidence="2" key="1">
    <citation type="submission" date="2021-02" db="EMBL/GenBank/DDBJ databases">
        <authorList>
            <person name="Dougan E. K."/>
            <person name="Rhodes N."/>
            <person name="Thang M."/>
            <person name="Chan C."/>
        </authorList>
    </citation>
    <scope>NUCLEOTIDE SEQUENCE</scope>
</reference>
<accession>A0A813JZA6</accession>
<keyword evidence="1" id="KW-0472">Membrane</keyword>